<reference evidence="7" key="1">
    <citation type="submission" date="2021-03" db="EMBL/GenBank/DDBJ databases">
        <authorList>
            <person name="Tagirdzhanova G."/>
        </authorList>
    </citation>
    <scope>NUCLEOTIDE SEQUENCE</scope>
</reference>
<feature type="transmembrane region" description="Helical" evidence="6">
    <location>
        <begin position="72"/>
        <end position="91"/>
    </location>
</feature>
<feature type="region of interest" description="Disordered" evidence="5">
    <location>
        <begin position="387"/>
        <end position="445"/>
    </location>
</feature>
<name>A0A8H3IH21_9LECA</name>
<evidence type="ECO:0000313" key="7">
    <source>
        <dbReference type="EMBL" id="CAF9913359.1"/>
    </source>
</evidence>
<comment type="caution">
    <text evidence="7">The sequence shown here is derived from an EMBL/GenBank/DDBJ whole genome shotgun (WGS) entry which is preliminary data.</text>
</comment>
<dbReference type="GO" id="GO:0016020">
    <property type="term" value="C:membrane"/>
    <property type="evidence" value="ECO:0007669"/>
    <property type="project" value="UniProtKB-SubCell"/>
</dbReference>
<dbReference type="GO" id="GO:0005509">
    <property type="term" value="F:calcium ion binding"/>
    <property type="evidence" value="ECO:0007669"/>
    <property type="project" value="InterPro"/>
</dbReference>
<gene>
    <name evidence="7" type="ORF">GOMPHAMPRED_007870</name>
</gene>
<dbReference type="Pfam" id="PF07946">
    <property type="entry name" value="CCDC47"/>
    <property type="match status" value="1"/>
</dbReference>
<evidence type="ECO:0000256" key="4">
    <source>
        <dbReference type="ARBA" id="ARBA00023136"/>
    </source>
</evidence>
<protein>
    <recommendedName>
        <fullName evidence="9">DUF1682-domain-containing protein</fullName>
    </recommendedName>
</protein>
<keyword evidence="4 6" id="KW-0472">Membrane</keyword>
<dbReference type="InterPro" id="IPR012879">
    <property type="entry name" value="CCDC47"/>
</dbReference>
<evidence type="ECO:0008006" key="9">
    <source>
        <dbReference type="Google" id="ProtNLM"/>
    </source>
</evidence>
<dbReference type="GO" id="GO:0005783">
    <property type="term" value="C:endoplasmic reticulum"/>
    <property type="evidence" value="ECO:0007669"/>
    <property type="project" value="InterPro"/>
</dbReference>
<proteinExistence type="predicted"/>
<dbReference type="PANTHER" id="PTHR12883">
    <property type="entry name" value="ADIPOCYTE-SPECIFIC PROTEIN 4-RELATED"/>
    <property type="match status" value="1"/>
</dbReference>
<evidence type="ECO:0000256" key="5">
    <source>
        <dbReference type="SAM" id="MobiDB-lite"/>
    </source>
</evidence>
<evidence type="ECO:0000313" key="8">
    <source>
        <dbReference type="Proteomes" id="UP000664169"/>
    </source>
</evidence>
<keyword evidence="3 6" id="KW-1133">Transmembrane helix</keyword>
<evidence type="ECO:0000256" key="2">
    <source>
        <dbReference type="ARBA" id="ARBA00022692"/>
    </source>
</evidence>
<sequence length="445" mass="50811">MANVLQALFGGKPAAVPSTDTDFADFASPPDPSPVPLVADGTSKLASPFATNQAVPYTAWYRVWERTSPKDFIAEAFIIPVLLLVLAFNVWGRRANRTKARNWAAAHVTILQKEFAQVGFVRPHPEGDQSAVSQAGILPEDVVEEKEAHEYISYASGRQNVAFIDFRLELLKRYSPLSWFAEVIIAFFFASFKAPVERMEAVAYPFDGREKEVIPVRSEEEQTALEARVKDLTSSYEDFVWAVVNKDNMRQLRDDRYDISLTFTKDNAKLPDWATVMSESGEITEQLLSPELVKAITEAGSESFEYLIISDQPIDKPTKLNETTPRKRIVLSLRLPSSSSQSAYVNTISLFSYFLRLPDSLVSSARYRPEILRRIKATREEEIRKLRKVEDDEKAEERKLETDKKKKEERDRKLKGLSADEQRKFLDKEREKEQRKMSKKRTVKG</sequence>
<feature type="compositionally biased region" description="Basic and acidic residues" evidence="5">
    <location>
        <begin position="387"/>
        <end position="436"/>
    </location>
</feature>
<dbReference type="GO" id="GO:0032469">
    <property type="term" value="P:endoplasmic reticulum calcium ion homeostasis"/>
    <property type="evidence" value="ECO:0007669"/>
    <property type="project" value="InterPro"/>
</dbReference>
<dbReference type="PANTHER" id="PTHR12883:SF0">
    <property type="entry name" value="PAT COMPLEX SUBUNIT CCDC47"/>
    <property type="match status" value="1"/>
</dbReference>
<dbReference type="OrthoDB" id="10039147at2759"/>
<keyword evidence="2 6" id="KW-0812">Transmembrane</keyword>
<dbReference type="Proteomes" id="UP000664169">
    <property type="component" value="Unassembled WGS sequence"/>
</dbReference>
<evidence type="ECO:0000256" key="1">
    <source>
        <dbReference type="ARBA" id="ARBA00004167"/>
    </source>
</evidence>
<organism evidence="7 8">
    <name type="scientific">Gomphillus americanus</name>
    <dbReference type="NCBI Taxonomy" id="1940652"/>
    <lineage>
        <taxon>Eukaryota</taxon>
        <taxon>Fungi</taxon>
        <taxon>Dikarya</taxon>
        <taxon>Ascomycota</taxon>
        <taxon>Pezizomycotina</taxon>
        <taxon>Lecanoromycetes</taxon>
        <taxon>OSLEUM clade</taxon>
        <taxon>Ostropomycetidae</taxon>
        <taxon>Ostropales</taxon>
        <taxon>Graphidaceae</taxon>
        <taxon>Gomphilloideae</taxon>
        <taxon>Gomphillus</taxon>
    </lineage>
</organism>
<accession>A0A8H3IH21</accession>
<dbReference type="EMBL" id="CAJPDQ010000008">
    <property type="protein sequence ID" value="CAF9913359.1"/>
    <property type="molecule type" value="Genomic_DNA"/>
</dbReference>
<evidence type="ECO:0000256" key="6">
    <source>
        <dbReference type="SAM" id="Phobius"/>
    </source>
</evidence>
<keyword evidence="8" id="KW-1185">Reference proteome</keyword>
<evidence type="ECO:0000256" key="3">
    <source>
        <dbReference type="ARBA" id="ARBA00022989"/>
    </source>
</evidence>
<dbReference type="AlphaFoldDB" id="A0A8H3IH21"/>
<comment type="subcellular location">
    <subcellularLocation>
        <location evidence="1">Membrane</location>
        <topology evidence="1">Single-pass membrane protein</topology>
    </subcellularLocation>
</comment>